<protein>
    <recommendedName>
        <fullName evidence="5">NAD(P)-binding protein</fullName>
    </recommendedName>
</protein>
<name>A0A0C2XDD7_AMAMK</name>
<dbReference type="PRINTS" id="PR00081">
    <property type="entry name" value="GDHRDH"/>
</dbReference>
<dbReference type="Pfam" id="PF13561">
    <property type="entry name" value="adh_short_C2"/>
    <property type="match status" value="1"/>
</dbReference>
<dbReference type="GO" id="GO:0016614">
    <property type="term" value="F:oxidoreductase activity, acting on CH-OH group of donors"/>
    <property type="evidence" value="ECO:0007669"/>
    <property type="project" value="UniProtKB-ARBA"/>
</dbReference>
<organism evidence="3 4">
    <name type="scientific">Amanita muscaria (strain Koide BX008)</name>
    <dbReference type="NCBI Taxonomy" id="946122"/>
    <lineage>
        <taxon>Eukaryota</taxon>
        <taxon>Fungi</taxon>
        <taxon>Dikarya</taxon>
        <taxon>Basidiomycota</taxon>
        <taxon>Agaricomycotina</taxon>
        <taxon>Agaricomycetes</taxon>
        <taxon>Agaricomycetidae</taxon>
        <taxon>Agaricales</taxon>
        <taxon>Pluteineae</taxon>
        <taxon>Amanitaceae</taxon>
        <taxon>Amanita</taxon>
    </lineage>
</organism>
<dbReference type="STRING" id="946122.A0A0C2XDD7"/>
<dbReference type="HOGENOM" id="CLU_010194_1_3_1"/>
<sequence>MAKVQENGAVEKPNKTPWDVSKALKNVRQHLGKGDKERKFSIDIAPAPSVTVNSSSLIGKVAVVTGSSRSTGAAIAKALGEQGANVVVNYLRSEQEASKVVQAVRAQGRGAVAIRADLSTVDGARHLVDESMRAFGKIDILVLNAGIMKHKPLAEIDEASFDAHMNFNVKVPLFLVKEAASYLPSPGGRVIFFSSSMTSSSAIVSNMLCFLASKGAIEQVARVLSKDLGNKGITVNTVSPGPLDTAQFREGKSQKWIDFFSKQSPSNRLGLPEDVAPLVAFLASPAAQWINGQNMRVNGGSVI</sequence>
<accession>A0A0C2XDD7</accession>
<dbReference type="PANTHER" id="PTHR48107:SF7">
    <property type="entry name" value="RE15974P"/>
    <property type="match status" value="1"/>
</dbReference>
<evidence type="ECO:0008006" key="5">
    <source>
        <dbReference type="Google" id="ProtNLM"/>
    </source>
</evidence>
<evidence type="ECO:0000313" key="4">
    <source>
        <dbReference type="Proteomes" id="UP000054549"/>
    </source>
</evidence>
<dbReference type="InterPro" id="IPR036291">
    <property type="entry name" value="NAD(P)-bd_dom_sf"/>
</dbReference>
<dbReference type="FunFam" id="3.40.50.720:FF:000084">
    <property type="entry name" value="Short-chain dehydrogenase reductase"/>
    <property type="match status" value="1"/>
</dbReference>
<dbReference type="EMBL" id="KN818234">
    <property type="protein sequence ID" value="KIL66853.1"/>
    <property type="molecule type" value="Genomic_DNA"/>
</dbReference>
<evidence type="ECO:0000256" key="1">
    <source>
        <dbReference type="ARBA" id="ARBA00006484"/>
    </source>
</evidence>
<dbReference type="InterPro" id="IPR002347">
    <property type="entry name" value="SDR_fam"/>
</dbReference>
<evidence type="ECO:0000256" key="2">
    <source>
        <dbReference type="ARBA" id="ARBA00023002"/>
    </source>
</evidence>
<reference evidence="3 4" key="1">
    <citation type="submission" date="2014-04" db="EMBL/GenBank/DDBJ databases">
        <title>Evolutionary Origins and Diversification of the Mycorrhizal Mutualists.</title>
        <authorList>
            <consortium name="DOE Joint Genome Institute"/>
            <consortium name="Mycorrhizal Genomics Consortium"/>
            <person name="Kohler A."/>
            <person name="Kuo A."/>
            <person name="Nagy L.G."/>
            <person name="Floudas D."/>
            <person name="Copeland A."/>
            <person name="Barry K.W."/>
            <person name="Cichocki N."/>
            <person name="Veneault-Fourrey C."/>
            <person name="LaButti K."/>
            <person name="Lindquist E.A."/>
            <person name="Lipzen A."/>
            <person name="Lundell T."/>
            <person name="Morin E."/>
            <person name="Murat C."/>
            <person name="Riley R."/>
            <person name="Ohm R."/>
            <person name="Sun H."/>
            <person name="Tunlid A."/>
            <person name="Henrissat B."/>
            <person name="Grigoriev I.V."/>
            <person name="Hibbett D.S."/>
            <person name="Martin F."/>
        </authorList>
    </citation>
    <scope>NUCLEOTIDE SEQUENCE [LARGE SCALE GENOMIC DNA]</scope>
    <source>
        <strain evidence="3 4">Koide BX008</strain>
    </source>
</reference>
<proteinExistence type="inferred from homology"/>
<dbReference type="AlphaFoldDB" id="A0A0C2XDD7"/>
<dbReference type="Gene3D" id="3.40.50.720">
    <property type="entry name" value="NAD(P)-binding Rossmann-like Domain"/>
    <property type="match status" value="1"/>
</dbReference>
<comment type="similarity">
    <text evidence="1">Belongs to the short-chain dehydrogenases/reductases (SDR) family.</text>
</comment>
<gene>
    <name evidence="3" type="ORF">M378DRAFT_9886</name>
</gene>
<dbReference type="InParanoid" id="A0A0C2XDD7"/>
<dbReference type="PANTHER" id="PTHR48107">
    <property type="entry name" value="NADPH-DEPENDENT ALDEHYDE REDUCTASE-LIKE PROTEIN, CHLOROPLASTIC-RELATED"/>
    <property type="match status" value="1"/>
</dbReference>
<evidence type="ECO:0000313" key="3">
    <source>
        <dbReference type="EMBL" id="KIL66853.1"/>
    </source>
</evidence>
<dbReference type="Proteomes" id="UP000054549">
    <property type="component" value="Unassembled WGS sequence"/>
</dbReference>
<dbReference type="SUPFAM" id="SSF51735">
    <property type="entry name" value="NAD(P)-binding Rossmann-fold domains"/>
    <property type="match status" value="1"/>
</dbReference>
<dbReference type="OrthoDB" id="5327538at2759"/>
<keyword evidence="4" id="KW-1185">Reference proteome</keyword>
<dbReference type="PRINTS" id="PR00080">
    <property type="entry name" value="SDRFAMILY"/>
</dbReference>
<keyword evidence="2" id="KW-0560">Oxidoreductase</keyword>